<organism evidence="3 4">
    <name type="scientific">Streptomyces spororaveus</name>
    <dbReference type="NCBI Taxonomy" id="284039"/>
    <lineage>
        <taxon>Bacteria</taxon>
        <taxon>Bacillati</taxon>
        <taxon>Actinomycetota</taxon>
        <taxon>Actinomycetes</taxon>
        <taxon>Kitasatosporales</taxon>
        <taxon>Streptomycetaceae</taxon>
        <taxon>Streptomyces</taxon>
    </lineage>
</organism>
<keyword evidence="2" id="KW-1133">Transmembrane helix</keyword>
<evidence type="ECO:0000313" key="3">
    <source>
        <dbReference type="EMBL" id="GHI78184.1"/>
    </source>
</evidence>
<feature type="transmembrane region" description="Helical" evidence="2">
    <location>
        <begin position="115"/>
        <end position="138"/>
    </location>
</feature>
<evidence type="ECO:0000256" key="1">
    <source>
        <dbReference type="SAM" id="MobiDB-lite"/>
    </source>
</evidence>
<dbReference type="RefSeq" id="WP_202200062.1">
    <property type="nucleotide sequence ID" value="NZ_BAAATO010000001.1"/>
</dbReference>
<feature type="compositionally biased region" description="Polar residues" evidence="1">
    <location>
        <begin position="329"/>
        <end position="344"/>
    </location>
</feature>
<evidence type="ECO:0000256" key="2">
    <source>
        <dbReference type="SAM" id="Phobius"/>
    </source>
</evidence>
<protein>
    <submittedName>
        <fullName evidence="3">Uncharacterized protein</fullName>
    </submittedName>
</protein>
<sequence length="344" mass="33945">MADERNRWLDEAAAEKLLRGEPVEPVGPAADQRARIEAARLRAALDALGGVNGPLPAGAEAPGEAAAVAAFRAARGGARPSAAPPVAAAYAEPLVDLGRVVVPAPARRRGRAVSFGLAAALASVAVGGLAAAAGAGLLERSRQDSAGPGPAMSVSAGENPAPGIGSGAPSPGPKPTPTPLPSGSNPTAATGAAQPPYTDGRAATPGTGAGAGTSSGSSATAGSGRDLQGGTAAVGGTGAKDGDRDTFGGGTGGRDRDRDGETRLKVADLCQEFKAGRLDEARRDRLSRLANGLTRIPDYCKAVLDDGGSADGKHTDTPLEGRTLRAPTLTPSAPQGSTDLRTAR</sequence>
<feature type="region of interest" description="Disordered" evidence="1">
    <location>
        <begin position="306"/>
        <end position="344"/>
    </location>
</feature>
<feature type="compositionally biased region" description="Low complexity" evidence="1">
    <location>
        <begin position="160"/>
        <end position="169"/>
    </location>
</feature>
<gene>
    <name evidence="3" type="ORF">Sspor_37450</name>
</gene>
<reference evidence="4" key="1">
    <citation type="submission" date="2023-07" db="EMBL/GenBank/DDBJ databases">
        <title>Whole genome shotgun sequence of Streptomyces spororaveus NBRC 15456.</title>
        <authorList>
            <person name="Komaki H."/>
            <person name="Tamura T."/>
        </authorList>
    </citation>
    <scope>NUCLEOTIDE SEQUENCE [LARGE SCALE GENOMIC DNA]</scope>
    <source>
        <strain evidence="4">NBRC 15456</strain>
    </source>
</reference>
<proteinExistence type="predicted"/>
<keyword evidence="4" id="KW-1185">Reference proteome</keyword>
<feature type="compositionally biased region" description="Pro residues" evidence="1">
    <location>
        <begin position="170"/>
        <end position="180"/>
    </location>
</feature>
<evidence type="ECO:0000313" key="4">
    <source>
        <dbReference type="Proteomes" id="UP000608522"/>
    </source>
</evidence>
<keyword evidence="2" id="KW-0812">Transmembrane</keyword>
<feature type="compositionally biased region" description="Basic and acidic residues" evidence="1">
    <location>
        <begin position="311"/>
        <end position="323"/>
    </location>
</feature>
<dbReference type="EMBL" id="BNED01000005">
    <property type="protein sequence ID" value="GHI78184.1"/>
    <property type="molecule type" value="Genomic_DNA"/>
</dbReference>
<feature type="compositionally biased region" description="Basic and acidic residues" evidence="1">
    <location>
        <begin position="253"/>
        <end position="262"/>
    </location>
</feature>
<comment type="caution">
    <text evidence="3">The sequence shown here is derived from an EMBL/GenBank/DDBJ whole genome shotgun (WGS) entry which is preliminary data.</text>
</comment>
<keyword evidence="2" id="KW-0472">Membrane</keyword>
<accession>A0ABQ3TCQ6</accession>
<feature type="compositionally biased region" description="Low complexity" evidence="1">
    <location>
        <begin position="214"/>
        <end position="224"/>
    </location>
</feature>
<feature type="region of interest" description="Disordered" evidence="1">
    <location>
        <begin position="141"/>
        <end position="262"/>
    </location>
</feature>
<dbReference type="Proteomes" id="UP000608522">
    <property type="component" value="Unassembled WGS sequence"/>
</dbReference>
<name>A0ABQ3TCQ6_9ACTN</name>